<organism evidence="1 2">
    <name type="scientific">Botrytis tulipae</name>
    <dbReference type="NCBI Taxonomy" id="87230"/>
    <lineage>
        <taxon>Eukaryota</taxon>
        <taxon>Fungi</taxon>
        <taxon>Dikarya</taxon>
        <taxon>Ascomycota</taxon>
        <taxon>Pezizomycotina</taxon>
        <taxon>Leotiomycetes</taxon>
        <taxon>Helotiales</taxon>
        <taxon>Sclerotiniaceae</taxon>
        <taxon>Botrytis</taxon>
    </lineage>
</organism>
<name>A0A4Z1F6G5_9HELO</name>
<proteinExistence type="predicted"/>
<evidence type="ECO:0000313" key="2">
    <source>
        <dbReference type="Proteomes" id="UP000297777"/>
    </source>
</evidence>
<keyword evidence="2" id="KW-1185">Reference proteome</keyword>
<dbReference type="OrthoDB" id="3540327at2759"/>
<gene>
    <name evidence="1" type="ORF">BTUL_0021g00700</name>
</gene>
<comment type="caution">
    <text evidence="1">The sequence shown here is derived from an EMBL/GenBank/DDBJ whole genome shotgun (WGS) entry which is preliminary data.</text>
</comment>
<protein>
    <submittedName>
        <fullName evidence="1">Uncharacterized protein</fullName>
    </submittedName>
</protein>
<sequence>MASEQSEKETTVSTKWGPIVVFNGTNYPFFENSVVMAMAAANALGFLDDTETIVAVPAEEGSDIQWRIYQSYIKRKGYAISILNSAINDMQRAAIVELIQAGDIAGSWDKLIAMDQAQHPLFASNVRDTFYEETFDPKTQTIRQFIDILLSHQIMLSKSKYAICDLELKSVLLEKLPNTGIWRDSRFLAIDPEFSLEKTILLLVAMASLPIQNSDTNDGDAVNSSIKKNDKRRNEVYHLKGKNGQVKGRSDTFASGDEAQVAIDTVYLARIRTLSNRLAQTSTFTTSKGFVLGSIFAG</sequence>
<accession>A0A4Z1F6G5</accession>
<dbReference type="Proteomes" id="UP000297777">
    <property type="component" value="Unassembled WGS sequence"/>
</dbReference>
<dbReference type="AlphaFoldDB" id="A0A4Z1F6G5"/>
<reference evidence="1 2" key="1">
    <citation type="submission" date="2017-12" db="EMBL/GenBank/DDBJ databases">
        <title>Comparative genomics of Botrytis spp.</title>
        <authorList>
            <person name="Valero-Jimenez C.A."/>
            <person name="Tapia P."/>
            <person name="Veloso J."/>
            <person name="Silva-Moreno E."/>
            <person name="Staats M."/>
            <person name="Valdes J.H."/>
            <person name="Van Kan J.A.L."/>
        </authorList>
    </citation>
    <scope>NUCLEOTIDE SEQUENCE [LARGE SCALE GENOMIC DNA]</scope>
    <source>
        <strain evidence="1 2">Bt9001</strain>
    </source>
</reference>
<dbReference type="EMBL" id="PQXH01000021">
    <property type="protein sequence ID" value="TGO17071.1"/>
    <property type="molecule type" value="Genomic_DNA"/>
</dbReference>
<evidence type="ECO:0000313" key="1">
    <source>
        <dbReference type="EMBL" id="TGO17071.1"/>
    </source>
</evidence>